<dbReference type="Gene3D" id="3.40.50.300">
    <property type="entry name" value="P-loop containing nucleotide triphosphate hydrolases"/>
    <property type="match status" value="1"/>
</dbReference>
<gene>
    <name evidence="2" type="ORF">BTO18_05925</name>
</gene>
<dbReference type="Proteomes" id="UP000238882">
    <property type="component" value="Unassembled WGS sequence"/>
</dbReference>
<name>A0A2S7WMC4_9FLAO</name>
<sequence length="182" mass="21592">MKKNSQKIVLIGGPGTGKTTVLNALQNQGFHCYEEISREVTLEAQKKGIEQLFLTEPLLFSKMLLEGREKQYKESLKSKENVIFFDRGIPDVVAYLEYFKTTYTEDFIKKCEEYKYDYIFHFSPWEVIYTTDNERYETFEDSLEIDNFLLKTYRKLNYKIINVPFGKIEDRVNFILNTISHN</sequence>
<proteinExistence type="predicted"/>
<organism evidence="2 3">
    <name type="scientific">Polaribacter porphyrae</name>
    <dbReference type="NCBI Taxonomy" id="1137780"/>
    <lineage>
        <taxon>Bacteria</taxon>
        <taxon>Pseudomonadati</taxon>
        <taxon>Bacteroidota</taxon>
        <taxon>Flavobacteriia</taxon>
        <taxon>Flavobacteriales</taxon>
        <taxon>Flavobacteriaceae</taxon>
    </lineage>
</organism>
<dbReference type="AlphaFoldDB" id="A0A2S7WMC4"/>
<accession>A0A2S7WMC4</accession>
<dbReference type="RefSeq" id="WP_105015345.1">
    <property type="nucleotide sequence ID" value="NZ_MSCN01000001.1"/>
</dbReference>
<reference evidence="2 3" key="1">
    <citation type="submission" date="2016-12" db="EMBL/GenBank/DDBJ databases">
        <title>Trade-off between light-utilization and light-protection in marine flavobacteria.</title>
        <authorList>
            <person name="Kumagai Y."/>
            <person name="Yoshizawa S."/>
            <person name="Kogure K."/>
            <person name="Iwasaki W."/>
        </authorList>
    </citation>
    <scope>NUCLEOTIDE SEQUENCE [LARGE SCALE GENOMIC DNA]</scope>
    <source>
        <strain evidence="2 3">NBRC 108759</strain>
    </source>
</reference>
<protein>
    <submittedName>
        <fullName evidence="2">ATPase</fullName>
    </submittedName>
</protein>
<dbReference type="OrthoDB" id="5638848at2"/>
<evidence type="ECO:0000259" key="1">
    <source>
        <dbReference type="Pfam" id="PF13521"/>
    </source>
</evidence>
<comment type="caution">
    <text evidence="2">The sequence shown here is derived from an EMBL/GenBank/DDBJ whole genome shotgun (WGS) entry which is preliminary data.</text>
</comment>
<evidence type="ECO:0000313" key="3">
    <source>
        <dbReference type="Proteomes" id="UP000238882"/>
    </source>
</evidence>
<feature type="domain" description="NadR/Ttd14 AAA" evidence="1">
    <location>
        <begin position="7"/>
        <end position="171"/>
    </location>
</feature>
<dbReference type="InterPro" id="IPR027417">
    <property type="entry name" value="P-loop_NTPase"/>
</dbReference>
<dbReference type="Pfam" id="PF13521">
    <property type="entry name" value="AAA_28"/>
    <property type="match status" value="1"/>
</dbReference>
<dbReference type="SUPFAM" id="SSF52540">
    <property type="entry name" value="P-loop containing nucleoside triphosphate hydrolases"/>
    <property type="match status" value="1"/>
</dbReference>
<dbReference type="EMBL" id="MSCN01000001">
    <property type="protein sequence ID" value="PQJ78750.1"/>
    <property type="molecule type" value="Genomic_DNA"/>
</dbReference>
<dbReference type="InterPro" id="IPR038727">
    <property type="entry name" value="NadR/Ttd14_AAA_dom"/>
</dbReference>
<evidence type="ECO:0000313" key="2">
    <source>
        <dbReference type="EMBL" id="PQJ78750.1"/>
    </source>
</evidence>
<keyword evidence="3" id="KW-1185">Reference proteome</keyword>